<reference evidence="2" key="1">
    <citation type="journal article" date="2023" name="Mol. Phylogenet. Evol.">
        <title>Genome-scale phylogeny and comparative genomics of the fungal order Sordariales.</title>
        <authorList>
            <person name="Hensen N."/>
            <person name="Bonometti L."/>
            <person name="Westerberg I."/>
            <person name="Brannstrom I.O."/>
            <person name="Guillou S."/>
            <person name="Cros-Aarteil S."/>
            <person name="Calhoun S."/>
            <person name="Haridas S."/>
            <person name="Kuo A."/>
            <person name="Mondo S."/>
            <person name="Pangilinan J."/>
            <person name="Riley R."/>
            <person name="LaButti K."/>
            <person name="Andreopoulos B."/>
            <person name="Lipzen A."/>
            <person name="Chen C."/>
            <person name="Yan M."/>
            <person name="Daum C."/>
            <person name="Ng V."/>
            <person name="Clum A."/>
            <person name="Steindorff A."/>
            <person name="Ohm R.A."/>
            <person name="Martin F."/>
            <person name="Silar P."/>
            <person name="Natvig D.O."/>
            <person name="Lalanne C."/>
            <person name="Gautier V."/>
            <person name="Ament-Velasquez S.L."/>
            <person name="Kruys A."/>
            <person name="Hutchinson M.I."/>
            <person name="Powell A.J."/>
            <person name="Barry K."/>
            <person name="Miller A.N."/>
            <person name="Grigoriev I.V."/>
            <person name="Debuchy R."/>
            <person name="Gladieux P."/>
            <person name="Hiltunen Thoren M."/>
            <person name="Johannesson H."/>
        </authorList>
    </citation>
    <scope>NUCLEOTIDE SEQUENCE</scope>
    <source>
        <strain evidence="2">CBS 958.72</strain>
    </source>
</reference>
<organism evidence="2 3">
    <name type="scientific">Lasiosphaeria ovina</name>
    <dbReference type="NCBI Taxonomy" id="92902"/>
    <lineage>
        <taxon>Eukaryota</taxon>
        <taxon>Fungi</taxon>
        <taxon>Dikarya</taxon>
        <taxon>Ascomycota</taxon>
        <taxon>Pezizomycotina</taxon>
        <taxon>Sordariomycetes</taxon>
        <taxon>Sordariomycetidae</taxon>
        <taxon>Sordariales</taxon>
        <taxon>Lasiosphaeriaceae</taxon>
        <taxon>Lasiosphaeria</taxon>
    </lineage>
</organism>
<sequence length="98" mass="11312">MILVRVGCLNILSLHAVSAAYIHVECACLRLPVLLFAENCLALQHINRYFPLRFPFLEVELSCPKVHPWDTRPWQLYAVPFMPHDPLLEPLRPSSILH</sequence>
<name>A0AAE0KLJ2_9PEZI</name>
<evidence type="ECO:0000313" key="3">
    <source>
        <dbReference type="Proteomes" id="UP001287356"/>
    </source>
</evidence>
<protein>
    <recommendedName>
        <fullName evidence="4">Secreted protein</fullName>
    </recommendedName>
</protein>
<dbReference type="Proteomes" id="UP001287356">
    <property type="component" value="Unassembled WGS sequence"/>
</dbReference>
<dbReference type="AlphaFoldDB" id="A0AAE0KLJ2"/>
<gene>
    <name evidence="2" type="ORF">B0T24DRAFT_610396</name>
</gene>
<keyword evidence="3" id="KW-1185">Reference proteome</keyword>
<feature type="chain" id="PRO_5042244931" description="Secreted protein" evidence="1">
    <location>
        <begin position="20"/>
        <end position="98"/>
    </location>
</feature>
<keyword evidence="1" id="KW-0732">Signal</keyword>
<reference evidence="2" key="2">
    <citation type="submission" date="2023-06" db="EMBL/GenBank/DDBJ databases">
        <authorList>
            <consortium name="Lawrence Berkeley National Laboratory"/>
            <person name="Haridas S."/>
            <person name="Hensen N."/>
            <person name="Bonometti L."/>
            <person name="Westerberg I."/>
            <person name="Brannstrom I.O."/>
            <person name="Guillou S."/>
            <person name="Cros-Aarteil S."/>
            <person name="Calhoun S."/>
            <person name="Kuo A."/>
            <person name="Mondo S."/>
            <person name="Pangilinan J."/>
            <person name="Riley R."/>
            <person name="Labutti K."/>
            <person name="Andreopoulos B."/>
            <person name="Lipzen A."/>
            <person name="Chen C."/>
            <person name="Yanf M."/>
            <person name="Daum C."/>
            <person name="Ng V."/>
            <person name="Clum A."/>
            <person name="Steindorff A."/>
            <person name="Ohm R."/>
            <person name="Martin F."/>
            <person name="Silar P."/>
            <person name="Natvig D."/>
            <person name="Lalanne C."/>
            <person name="Gautier V."/>
            <person name="Ament-Velasquez S.L."/>
            <person name="Kruys A."/>
            <person name="Hutchinson M.I."/>
            <person name="Powell A.J."/>
            <person name="Barry K."/>
            <person name="Miller A.N."/>
            <person name="Grigoriev I.V."/>
            <person name="Debuchy R."/>
            <person name="Gladieux P."/>
            <person name="Thoren M.H."/>
            <person name="Johannesson H."/>
        </authorList>
    </citation>
    <scope>NUCLEOTIDE SEQUENCE</scope>
    <source>
        <strain evidence="2">CBS 958.72</strain>
    </source>
</reference>
<comment type="caution">
    <text evidence="2">The sequence shown here is derived from an EMBL/GenBank/DDBJ whole genome shotgun (WGS) entry which is preliminary data.</text>
</comment>
<accession>A0AAE0KLJ2</accession>
<evidence type="ECO:0000313" key="2">
    <source>
        <dbReference type="EMBL" id="KAK3378953.1"/>
    </source>
</evidence>
<evidence type="ECO:0000256" key="1">
    <source>
        <dbReference type="SAM" id="SignalP"/>
    </source>
</evidence>
<evidence type="ECO:0008006" key="4">
    <source>
        <dbReference type="Google" id="ProtNLM"/>
    </source>
</evidence>
<feature type="signal peptide" evidence="1">
    <location>
        <begin position="1"/>
        <end position="19"/>
    </location>
</feature>
<dbReference type="EMBL" id="JAULSN010000002">
    <property type="protein sequence ID" value="KAK3378953.1"/>
    <property type="molecule type" value="Genomic_DNA"/>
</dbReference>
<proteinExistence type="predicted"/>